<dbReference type="InterPro" id="IPR050687">
    <property type="entry name" value="Dynein_IC"/>
</dbReference>
<dbReference type="FunCoup" id="A0A1S4H0N3">
    <property type="interactions" value="14"/>
</dbReference>
<dbReference type="InterPro" id="IPR036322">
    <property type="entry name" value="WD40_repeat_dom_sf"/>
</dbReference>
<dbReference type="SMART" id="SM00320">
    <property type="entry name" value="WD40"/>
    <property type="match status" value="4"/>
</dbReference>
<evidence type="ECO:0000313" key="7">
    <source>
        <dbReference type="Proteomes" id="UP000007062"/>
    </source>
</evidence>
<evidence type="ECO:0000256" key="2">
    <source>
        <dbReference type="ARBA" id="ARBA00022490"/>
    </source>
</evidence>
<dbReference type="EnsemblMetazoa" id="AGAP009027-RA">
    <property type="protein sequence ID" value="AGAP009027-PA"/>
    <property type="gene ID" value="AGAP009027"/>
</dbReference>
<dbReference type="InterPro" id="IPR001680">
    <property type="entry name" value="WD40_rpt"/>
</dbReference>
<feature type="region of interest" description="Disordered" evidence="5">
    <location>
        <begin position="1040"/>
        <end position="1068"/>
    </location>
</feature>
<dbReference type="GO" id="GO:0045504">
    <property type="term" value="F:dynein heavy chain binding"/>
    <property type="evidence" value="ECO:0000318"/>
    <property type="project" value="GO_Central"/>
</dbReference>
<dbReference type="PANTHER" id="PTHR12442:SF5">
    <property type="entry name" value="DYNEIN AXONEMAL INTERMEDIATE CHAIN 3"/>
    <property type="match status" value="1"/>
</dbReference>
<protein>
    <submittedName>
        <fullName evidence="6">Uncharacterized protein</fullName>
    </submittedName>
</protein>
<keyword evidence="7" id="KW-1185">Reference proteome</keyword>
<evidence type="ECO:0000256" key="1">
    <source>
        <dbReference type="ARBA" id="ARBA00004496"/>
    </source>
</evidence>
<keyword evidence="2" id="KW-0963">Cytoplasm</keyword>
<dbReference type="InterPro" id="IPR015943">
    <property type="entry name" value="WD40/YVTN_repeat-like_dom_sf"/>
</dbReference>
<dbReference type="VEuPathDB" id="VectorBase:AGAMI1_006308"/>
<dbReference type="GO" id="GO:0060294">
    <property type="term" value="P:cilium movement involved in cell motility"/>
    <property type="evidence" value="ECO:0000318"/>
    <property type="project" value="GO_Central"/>
</dbReference>
<sequence length="1068" mass="121271">MSKATDDITVKGGFFEDEDFQEIFGFDDQEAWDRLRSFQNTTELFLSNQLQSELGIALGKNVTDEHPWKAVKKEALQKCLTKGLLAAVPKVEESLRLLEPDSFVLVEYIPDQSSQQEDAFLLYSDAAEINEASEIVRKLELLERLKLELLTLKRPRRKWSTDGAVEQEIAKEKRARDESSVATEAQSVLPIRRINQTLSLRSAPSVRDGYVELLPFKWKPINIPRRITDRGTQVRPPAHSRSLQTEPAFPSHAATQYLLDVAGSKTDPSLIPPTWLEHATERLAGEAQFNLIELYRNEYDCISPARVPAYRTPQIDEVLSFMNRALCGGRTVRTLDWHPELSGCFVASYTFETPAKHANKQHNQSEQPAGADALGRMTFEKCTVLLWSFEDSLEPALELKTIREVTAVAFCPYDGELLVGGLANGQIVLWDLSGELERVEQAKRDARGASEYRKQARHLMDYPAVERIDREVNPAAVSSLEHSSRAAITCVKWLPRNYYCTSTGHLKSHADKLYRFMMTTALDGSVCFWDLEFTMPALQKLIAASKTAQQADRTMYQRVNNLFFPTFKLVCELPILSVVIDEAVYLSMPLETVTELTVRVKHQQQPVPVGCEMLLKVGSYTGQLIEGFWEGYDFEQGALVNDEPVKVQHVFGQIHDGPILALERNPHCRSVFLSIGGNVLAIWAEDDKSSPVFWRKKAEMITACRWSLDRVSVFFIGLSNGDFEIWDMSLKTFRATVCLNLGSEALTTISQHRLASARNCLAVADHNANIRIFKLAPTFVNPLPDEVETFQRMMNHELTRKTNQATWVKGYYDRNGTTIEAKIQAEIDARENRLQQEAERVTANAPDTGTDTARLKKMQELEKRMPLSERLEQKYQARHFQTLLRKLMARRNVSPERMARQMRPEVERRQYNAEKREAIAANIALAAADFVGAHKLLRPAEKEDAAVLVDESVDWAELVSKHGTDIADYRRAESDAQGVLRAHYLPEMESFIEVLTKGRERRDKVCISVGTNMEHLVSYENKRMLRRMGAAPRTRLEDLKPWSVEEMEDEGTVQEGTNEGEKSNDLLL</sequence>
<proteinExistence type="predicted"/>
<keyword evidence="3" id="KW-0853">WD repeat</keyword>
<dbReference type="PANTHER" id="PTHR12442">
    <property type="entry name" value="DYNEIN INTERMEDIATE CHAIN"/>
    <property type="match status" value="1"/>
</dbReference>
<evidence type="ECO:0000256" key="5">
    <source>
        <dbReference type="SAM" id="MobiDB-lite"/>
    </source>
</evidence>
<dbReference type="VEuPathDB" id="VectorBase:AGAP009027"/>
<evidence type="ECO:0000256" key="4">
    <source>
        <dbReference type="ARBA" id="ARBA00022737"/>
    </source>
</evidence>
<organism evidence="6 7">
    <name type="scientific">Anopheles gambiae</name>
    <name type="common">African malaria mosquito</name>
    <dbReference type="NCBI Taxonomy" id="7165"/>
    <lineage>
        <taxon>Eukaryota</taxon>
        <taxon>Metazoa</taxon>
        <taxon>Ecdysozoa</taxon>
        <taxon>Arthropoda</taxon>
        <taxon>Hexapoda</taxon>
        <taxon>Insecta</taxon>
        <taxon>Pterygota</taxon>
        <taxon>Neoptera</taxon>
        <taxon>Endopterygota</taxon>
        <taxon>Diptera</taxon>
        <taxon>Nematocera</taxon>
        <taxon>Culicoidea</taxon>
        <taxon>Culicidae</taxon>
        <taxon>Anophelinae</taxon>
        <taxon>Anopheles</taxon>
    </lineage>
</organism>
<dbReference type="GO" id="GO:0036156">
    <property type="term" value="C:inner dynein arm"/>
    <property type="evidence" value="ECO:0000318"/>
    <property type="project" value="GO_Central"/>
</dbReference>
<reference evidence="6 7" key="1">
    <citation type="journal article" date="2002" name="Science">
        <title>The genome sequence of the malaria mosquito Anopheles gambiae.</title>
        <authorList>
            <person name="Holt R.A."/>
            <person name="Subramanian G.M."/>
            <person name="Halpern A."/>
            <person name="Sutton G.G."/>
            <person name="Charlab R."/>
            <person name="Nusskern D.R."/>
            <person name="Wincker P."/>
            <person name="Clark A.G."/>
            <person name="Ribeiro J.M."/>
            <person name="Wides R."/>
            <person name="Salzberg S.L."/>
            <person name="Loftus B."/>
            <person name="Yandell M."/>
            <person name="Majoros W.H."/>
            <person name="Rusch D.B."/>
            <person name="Lai Z."/>
            <person name="Kraft C.L."/>
            <person name="Abril J.F."/>
            <person name="Anthouard V."/>
            <person name="Arensburger P."/>
            <person name="Atkinson P.W."/>
            <person name="Baden H."/>
            <person name="de Berardinis V."/>
            <person name="Baldwin D."/>
            <person name="Benes V."/>
            <person name="Biedler J."/>
            <person name="Blass C."/>
            <person name="Bolanos R."/>
            <person name="Boscus D."/>
            <person name="Barnstead M."/>
            <person name="Cai S."/>
            <person name="Center A."/>
            <person name="Chaturverdi K."/>
            <person name="Christophides G.K."/>
            <person name="Chrystal M.A."/>
            <person name="Clamp M."/>
            <person name="Cravchik A."/>
            <person name="Curwen V."/>
            <person name="Dana A."/>
            <person name="Delcher A."/>
            <person name="Dew I."/>
            <person name="Evans C.A."/>
            <person name="Flanigan M."/>
            <person name="Grundschober-Freimoser A."/>
            <person name="Friedli L."/>
            <person name="Gu Z."/>
            <person name="Guan P."/>
            <person name="Guigo R."/>
            <person name="Hillenmeyer M.E."/>
            <person name="Hladun S.L."/>
            <person name="Hogan J.R."/>
            <person name="Hong Y.S."/>
            <person name="Hoover J."/>
            <person name="Jaillon O."/>
            <person name="Ke Z."/>
            <person name="Kodira C."/>
            <person name="Kokoza E."/>
            <person name="Koutsos A."/>
            <person name="Letunic I."/>
            <person name="Levitsky A."/>
            <person name="Liang Y."/>
            <person name="Lin J.J."/>
            <person name="Lobo N.F."/>
            <person name="Lopez J.R."/>
            <person name="Malek J.A."/>
            <person name="McIntosh T.C."/>
            <person name="Meister S."/>
            <person name="Miller J."/>
            <person name="Mobarry C."/>
            <person name="Mongin E."/>
            <person name="Murphy S.D."/>
            <person name="O'Brochta D.A."/>
            <person name="Pfannkoch C."/>
            <person name="Qi R."/>
            <person name="Regier M.A."/>
            <person name="Remington K."/>
            <person name="Shao H."/>
            <person name="Sharakhova M.V."/>
            <person name="Sitter C.D."/>
            <person name="Shetty J."/>
            <person name="Smith T.J."/>
            <person name="Strong R."/>
            <person name="Sun J."/>
            <person name="Thomasova D."/>
            <person name="Ton L.Q."/>
            <person name="Topalis P."/>
            <person name="Tu Z."/>
            <person name="Unger M.F."/>
            <person name="Walenz B."/>
            <person name="Wang A."/>
            <person name="Wang J."/>
            <person name="Wang M."/>
            <person name="Wang X."/>
            <person name="Woodford K.J."/>
            <person name="Wortman J.R."/>
            <person name="Wu M."/>
            <person name="Yao A."/>
            <person name="Zdobnov E.M."/>
            <person name="Zhang H."/>
            <person name="Zhao Q."/>
            <person name="Zhao S."/>
            <person name="Zhu S.C."/>
            <person name="Zhimulev I."/>
            <person name="Coluzzi M."/>
            <person name="della Torre A."/>
            <person name="Roth C.W."/>
            <person name="Louis C."/>
            <person name="Kalush F."/>
            <person name="Mural R.J."/>
            <person name="Myers E.W."/>
            <person name="Adams M.D."/>
            <person name="Smith H.O."/>
            <person name="Broder S."/>
            <person name="Gardner M.J."/>
            <person name="Fraser C.M."/>
            <person name="Birney E."/>
            <person name="Bork P."/>
            <person name="Brey P.T."/>
            <person name="Venter J.C."/>
            <person name="Weissenbach J."/>
            <person name="Kafatos F.C."/>
            <person name="Collins F.H."/>
            <person name="Hoffman S.L."/>
        </authorList>
    </citation>
    <scope>NUCLEOTIDE SEQUENCE [LARGE SCALE GENOMIC DNA]</scope>
    <source>
        <strain evidence="6 7">PEST</strain>
    </source>
</reference>
<dbReference type="Gene3D" id="2.130.10.10">
    <property type="entry name" value="YVTN repeat-like/Quinoprotein amine dehydrogenase"/>
    <property type="match status" value="2"/>
</dbReference>
<accession>A0A1S4H0N3</accession>
<dbReference type="EMBL" id="AAAB01008984">
    <property type="status" value="NOT_ANNOTATED_CDS"/>
    <property type="molecule type" value="Genomic_DNA"/>
</dbReference>
<comment type="subcellular location">
    <subcellularLocation>
        <location evidence="1">Cytoplasm</location>
    </subcellularLocation>
</comment>
<dbReference type="InParanoid" id="A0A1S4H0N3"/>
<reference evidence="6" key="3">
    <citation type="submission" date="2020-05" db="UniProtKB">
        <authorList>
            <consortium name="EnsemblMetazoa"/>
        </authorList>
    </citation>
    <scope>IDENTIFICATION</scope>
    <source>
        <strain evidence="6">PEST</strain>
    </source>
</reference>
<dbReference type="GO" id="GO:0045503">
    <property type="term" value="F:dynein light chain binding"/>
    <property type="evidence" value="ECO:0000318"/>
    <property type="project" value="GO_Central"/>
</dbReference>
<name>A0A1S4H0N3_ANOGA</name>
<reference evidence="6 7" key="2">
    <citation type="journal article" date="2004" name="Trends Parasitol.">
        <title>The Anopheles gambiae genome: an update.</title>
        <authorList>
            <person name="Mongin E."/>
            <person name="Louis C."/>
            <person name="Holt R.A."/>
            <person name="Birney E."/>
            <person name="Collins F.H."/>
        </authorList>
    </citation>
    <scope>NUCLEOTIDE SEQUENCE [LARGE SCALE GENOMIC DNA]</scope>
    <source>
        <strain evidence="6 7">PEST</strain>
    </source>
</reference>
<dbReference type="SUPFAM" id="SSF50978">
    <property type="entry name" value="WD40 repeat-like"/>
    <property type="match status" value="1"/>
</dbReference>
<dbReference type="Proteomes" id="UP000007062">
    <property type="component" value="Chromosome 3R"/>
</dbReference>
<keyword evidence="4" id="KW-0677">Repeat</keyword>
<feature type="compositionally biased region" description="Basic and acidic residues" evidence="5">
    <location>
        <begin position="1059"/>
        <end position="1068"/>
    </location>
</feature>
<dbReference type="AlphaFoldDB" id="A0A1S4H0N3"/>
<dbReference type="GO" id="GO:0036159">
    <property type="term" value="P:inner dynein arm assembly"/>
    <property type="evidence" value="ECO:0000318"/>
    <property type="project" value="GO_Central"/>
</dbReference>
<evidence type="ECO:0000256" key="3">
    <source>
        <dbReference type="ARBA" id="ARBA00022574"/>
    </source>
</evidence>
<evidence type="ECO:0000313" key="6">
    <source>
        <dbReference type="EnsemblMetazoa" id="AGAP009027-PA"/>
    </source>
</evidence>